<comment type="subcellular location">
    <subcellularLocation>
        <location evidence="1">Cell membrane</location>
        <topology evidence="1">Multi-pass membrane protein</topology>
    </subcellularLocation>
</comment>
<evidence type="ECO:0000256" key="5">
    <source>
        <dbReference type="ARBA" id="ARBA00022989"/>
    </source>
</evidence>
<dbReference type="Proteomes" id="UP000199520">
    <property type="component" value="Unassembled WGS sequence"/>
</dbReference>
<gene>
    <name evidence="9" type="ORF">SAMN04490355_104626</name>
</gene>
<keyword evidence="6 7" id="KW-0472">Membrane</keyword>
<evidence type="ECO:0000256" key="6">
    <source>
        <dbReference type="ARBA" id="ARBA00023136"/>
    </source>
</evidence>
<dbReference type="OrthoDB" id="105228at2"/>
<feature type="transmembrane region" description="Helical" evidence="7">
    <location>
        <begin position="383"/>
        <end position="403"/>
    </location>
</feature>
<feature type="transmembrane region" description="Helical" evidence="7">
    <location>
        <begin position="12"/>
        <end position="31"/>
    </location>
</feature>
<keyword evidence="3" id="KW-1003">Cell membrane</keyword>
<organism evidence="9 10">
    <name type="scientific">Pelosinus propionicus DSM 13327</name>
    <dbReference type="NCBI Taxonomy" id="1123291"/>
    <lineage>
        <taxon>Bacteria</taxon>
        <taxon>Bacillati</taxon>
        <taxon>Bacillota</taxon>
        <taxon>Negativicutes</taxon>
        <taxon>Selenomonadales</taxon>
        <taxon>Sporomusaceae</taxon>
        <taxon>Pelosinus</taxon>
    </lineage>
</organism>
<feature type="transmembrane region" description="Helical" evidence="7">
    <location>
        <begin position="51"/>
        <end position="69"/>
    </location>
</feature>
<keyword evidence="2" id="KW-0813">Transport</keyword>
<reference evidence="10" key="1">
    <citation type="submission" date="2016-10" db="EMBL/GenBank/DDBJ databases">
        <authorList>
            <person name="Varghese N."/>
            <person name="Submissions S."/>
        </authorList>
    </citation>
    <scope>NUCLEOTIDE SEQUENCE [LARGE SCALE GENOMIC DNA]</scope>
    <source>
        <strain evidence="10">DSM 13327</strain>
    </source>
</reference>
<dbReference type="PANTHER" id="PTHR11662:SF399">
    <property type="entry name" value="FI19708P1-RELATED"/>
    <property type="match status" value="1"/>
</dbReference>
<feature type="transmembrane region" description="Helical" evidence="7">
    <location>
        <begin position="348"/>
        <end position="371"/>
    </location>
</feature>
<feature type="transmembrane region" description="Helical" evidence="7">
    <location>
        <begin position="81"/>
        <end position="104"/>
    </location>
</feature>
<evidence type="ECO:0000256" key="4">
    <source>
        <dbReference type="ARBA" id="ARBA00022692"/>
    </source>
</evidence>
<dbReference type="EMBL" id="FOTS01000046">
    <property type="protein sequence ID" value="SFM14543.1"/>
    <property type="molecule type" value="Genomic_DNA"/>
</dbReference>
<dbReference type="PROSITE" id="PS50850">
    <property type="entry name" value="MFS"/>
    <property type="match status" value="1"/>
</dbReference>
<feature type="transmembrane region" description="Helical" evidence="7">
    <location>
        <begin position="289"/>
        <end position="313"/>
    </location>
</feature>
<name>A0A1I4NH67_9FIRM</name>
<dbReference type="Gene3D" id="1.20.1250.20">
    <property type="entry name" value="MFS general substrate transporter like domains"/>
    <property type="match status" value="2"/>
</dbReference>
<proteinExistence type="predicted"/>
<accession>A0A1I4NH67</accession>
<dbReference type="CDD" id="cd17319">
    <property type="entry name" value="MFS_ExuT_GudP_like"/>
    <property type="match status" value="1"/>
</dbReference>
<evidence type="ECO:0000256" key="3">
    <source>
        <dbReference type="ARBA" id="ARBA00022475"/>
    </source>
</evidence>
<dbReference type="PIRSF" id="PIRSF002808">
    <property type="entry name" value="Hexose_phosphate_transp"/>
    <property type="match status" value="1"/>
</dbReference>
<feature type="transmembrane region" description="Helical" evidence="7">
    <location>
        <begin position="415"/>
        <end position="434"/>
    </location>
</feature>
<dbReference type="InterPro" id="IPR036259">
    <property type="entry name" value="MFS_trans_sf"/>
</dbReference>
<evidence type="ECO:0000313" key="9">
    <source>
        <dbReference type="EMBL" id="SFM14543.1"/>
    </source>
</evidence>
<dbReference type="Pfam" id="PF07690">
    <property type="entry name" value="MFS_1"/>
    <property type="match status" value="1"/>
</dbReference>
<dbReference type="InterPro" id="IPR011701">
    <property type="entry name" value="MFS"/>
</dbReference>
<dbReference type="InterPro" id="IPR020846">
    <property type="entry name" value="MFS_dom"/>
</dbReference>
<dbReference type="PANTHER" id="PTHR11662">
    <property type="entry name" value="SOLUTE CARRIER FAMILY 17"/>
    <property type="match status" value="1"/>
</dbReference>
<evidence type="ECO:0000256" key="1">
    <source>
        <dbReference type="ARBA" id="ARBA00004651"/>
    </source>
</evidence>
<evidence type="ECO:0000313" key="10">
    <source>
        <dbReference type="Proteomes" id="UP000199520"/>
    </source>
</evidence>
<dbReference type="InterPro" id="IPR050382">
    <property type="entry name" value="MFS_Na/Anion_cotransporter"/>
</dbReference>
<evidence type="ECO:0000256" key="7">
    <source>
        <dbReference type="SAM" id="Phobius"/>
    </source>
</evidence>
<dbReference type="SUPFAM" id="SSF103473">
    <property type="entry name" value="MFS general substrate transporter"/>
    <property type="match status" value="1"/>
</dbReference>
<feature type="transmembrane region" description="Helical" evidence="7">
    <location>
        <begin position="256"/>
        <end position="277"/>
    </location>
</feature>
<feature type="domain" description="Major facilitator superfamily (MFS) profile" evidence="8">
    <location>
        <begin position="15"/>
        <end position="438"/>
    </location>
</feature>
<keyword evidence="10" id="KW-1185">Reference proteome</keyword>
<dbReference type="InterPro" id="IPR000849">
    <property type="entry name" value="Sugar_P_transporter"/>
</dbReference>
<protein>
    <submittedName>
        <fullName evidence="9">Sugar phosphate permease</fullName>
    </submittedName>
</protein>
<dbReference type="STRING" id="1123291.SAMN04490355_104626"/>
<sequence length="448" mass="49291">MQGIVAEKTKFRWVVLTMIFVVYMIAGADRANIGVVIPFIKDSFKMSNTDIGAMTSLFYIGYAFIQVPAGHIFGKQGVRGIFSISIILTSMATYFIGMASSVFHLKAARVLLGLAEGPINIGIVTTINRWFPPQEKGIATGVFISAIKFAPAVVPPICAFIILVAGWREVFYLFALPGFITAILWFWLVKDSPQESPFCSQGEVSYIQSTRLVHAASAESQEKKSIESLEWLDRMIRTTIVQPLDTNRKVLLSWDLWGCTIGYFLMVGITYAIMTWVPTYLVTVKKFSIMKMGFVAAAPWLGAMLGNIIGGWLSDKVFAQRRKPVMLLTTASTVFMMYSLVYSPNDPVVLALVLLLAGILLNLGYSTFLVYPMAIASKERYPFAASIVNTGGSLGGAFAPLVVGMILDGSSWDMVFTFLAGSSLLTFLLLLTMIEPMQVGQINRRNGE</sequence>
<dbReference type="GO" id="GO:0022857">
    <property type="term" value="F:transmembrane transporter activity"/>
    <property type="evidence" value="ECO:0007669"/>
    <property type="project" value="InterPro"/>
</dbReference>
<keyword evidence="5 7" id="KW-1133">Transmembrane helix</keyword>
<dbReference type="GO" id="GO:0005886">
    <property type="term" value="C:plasma membrane"/>
    <property type="evidence" value="ECO:0007669"/>
    <property type="project" value="UniProtKB-SubCell"/>
</dbReference>
<evidence type="ECO:0000259" key="8">
    <source>
        <dbReference type="PROSITE" id="PS50850"/>
    </source>
</evidence>
<dbReference type="AlphaFoldDB" id="A0A1I4NH67"/>
<feature type="transmembrane region" description="Helical" evidence="7">
    <location>
        <begin position="138"/>
        <end position="164"/>
    </location>
</feature>
<feature type="transmembrane region" description="Helical" evidence="7">
    <location>
        <begin position="170"/>
        <end position="188"/>
    </location>
</feature>
<evidence type="ECO:0000256" key="2">
    <source>
        <dbReference type="ARBA" id="ARBA00022448"/>
    </source>
</evidence>
<keyword evidence="4 7" id="KW-0812">Transmembrane</keyword>